<proteinExistence type="predicted"/>
<organism evidence="3">
    <name type="scientific">uncultured Sulfurovum sp</name>
    <dbReference type="NCBI Taxonomy" id="269237"/>
    <lineage>
        <taxon>Bacteria</taxon>
        <taxon>Pseudomonadati</taxon>
        <taxon>Campylobacterota</taxon>
        <taxon>Epsilonproteobacteria</taxon>
        <taxon>Campylobacterales</taxon>
        <taxon>Sulfurovaceae</taxon>
        <taxon>Sulfurovum</taxon>
        <taxon>environmental samples</taxon>
    </lineage>
</organism>
<gene>
    <name evidence="3" type="ORF">HELGO_WM12772</name>
</gene>
<feature type="region of interest" description="Disordered" evidence="2">
    <location>
        <begin position="235"/>
        <end position="258"/>
    </location>
</feature>
<evidence type="ECO:0000313" key="3">
    <source>
        <dbReference type="EMBL" id="CAA6806343.1"/>
    </source>
</evidence>
<evidence type="ECO:0000256" key="1">
    <source>
        <dbReference type="SAM" id="Coils"/>
    </source>
</evidence>
<sequence>MNKMKFFDSGYPRIKSFDKKDYIIHKKNKNASEHKFIAFSIDSDFIKDKIGGTFDYRGKHFTHEPIIKKIFIYAETLTLKENMWIPEAYIEIHVNNLNMNGYSIISSGLPYNPNTVSYSDTNNGRNGRHAGNIKIVVNNILTEGSIIAYGTNGEWIYVPDVEVEHPKYRTEIKFHILEGCSDVKGIEQHFTREDLYNRKIVSLDYNTVSRLAVGSDNYCRRREKIDPFVDWVTTNDRPTSPSETKDSKRGKRLTFNPYKPGKGGDAGKIIVHSKIYDETLLMKSQPGNSGFYRARKNSEHYDCKETEKGKCISVIFKEETYSHLYIYGESTIWGNVSSHGKWGNIFSVPSWLDKRNYFNKINLKNPNKNGNDQTSVIKNGQSSIHPEMVIFYTSYLKEQFSIFLKKTPNEKKELANESNSVASSFESISTSFDFRNEDDLKSKFQTARAEIIALSEMKSKNLDEFNNPPGYRPLLSMVSTLAYLEKNLEDDLYLYVFTDKAARLEGKIGDLKKELPKMIERLYKVNNVLSHKLGEINVAIDKLSSNAKTCKEQTEEINNKIKELKKKYEKEATEEQKKLAWYKTGLKVCALAANVIPYGQPILGQVLGNTLDSVAEQIGSQGTVNPYTIMEKIDMTGIMEKMSKKTMVKSNLESADSYELELNVMYETDDVTKITIDQNVANHKSKLAKYKKKVDESKARWAKAGNGLKDIMADYGSFTVSKDEIQKQLSIIMTNSADAQELFSQLHVQMDLKAEIFSSFQDNMQKSLDINNKIFINSDQIKNLTLLGMSAEADYIPELEEFMGQMKKSARERLNWIEYQLVKIYEYSQLNPYNKDASLASNEVLDKIYSRIPISKDTSVNEIVAKLKPAFQEQVRGMSHNIVKNISLGHKQDPKKDTQSGHKFGRYIMLDNEISPDFFEKLNSSDASTFIDLQKDLLGVIVLPNQENARIIDISLNDITFDQVLPKGSESVKIKIELGSEGVLRSGKSFYIFNTEKEGVSCDSWSWTIKNITGQENEVINESELSDDYKALLKFVLGENQGNIKPGENENIFTLPPAWNRLKVSVSYPGFSTQKLPKITSLSLNVRLDYQEISTDSNTKVLDVRLKNALKGTVFNVKVKEGSESSDNFYNTFSRNEKITIDLKEIQYSEELGKKIFKKWIMIPKLLDDDALRQKSITFSLKNNVRLIASFEENIPKSTKPYFIYASPYKGEEPITEVSSRNEFKVLEEDYKNGFSRIIYGMQEAFVEL</sequence>
<name>A0A6S6SDE0_9BACT</name>
<feature type="coiled-coil region" evidence="1">
    <location>
        <begin position="501"/>
        <end position="578"/>
    </location>
</feature>
<protein>
    <submittedName>
        <fullName evidence="3">Uncharacterized protein</fullName>
    </submittedName>
</protein>
<dbReference type="EMBL" id="CACVAU010000021">
    <property type="protein sequence ID" value="CAA6806343.1"/>
    <property type="molecule type" value="Genomic_DNA"/>
</dbReference>
<evidence type="ECO:0000256" key="2">
    <source>
        <dbReference type="SAM" id="MobiDB-lite"/>
    </source>
</evidence>
<keyword evidence="1" id="KW-0175">Coiled coil</keyword>
<accession>A0A6S6SDE0</accession>
<dbReference type="AlphaFoldDB" id="A0A6S6SDE0"/>
<reference evidence="3" key="1">
    <citation type="submission" date="2020-01" db="EMBL/GenBank/DDBJ databases">
        <authorList>
            <person name="Meier V. D."/>
            <person name="Meier V D."/>
        </authorList>
    </citation>
    <scope>NUCLEOTIDE SEQUENCE</scope>
    <source>
        <strain evidence="3">HLG_WM_MAG_05</strain>
    </source>
</reference>